<protein>
    <recommendedName>
        <fullName evidence="3">Mitochondrial protein</fullName>
    </recommendedName>
</protein>
<evidence type="ECO:0000313" key="1">
    <source>
        <dbReference type="EMBL" id="RDX85719.1"/>
    </source>
</evidence>
<dbReference type="PANTHER" id="PTHR11439">
    <property type="entry name" value="GAG-POL-RELATED RETROTRANSPOSON"/>
    <property type="match status" value="1"/>
</dbReference>
<feature type="non-terminal residue" evidence="1">
    <location>
        <position position="1"/>
    </location>
</feature>
<dbReference type="CDD" id="cd09272">
    <property type="entry name" value="RNase_HI_RT_Ty1"/>
    <property type="match status" value="1"/>
</dbReference>
<keyword evidence="2" id="KW-1185">Reference proteome</keyword>
<comment type="caution">
    <text evidence="1">The sequence shown here is derived from an EMBL/GenBank/DDBJ whole genome shotgun (WGS) entry which is preliminary data.</text>
</comment>
<organism evidence="1 2">
    <name type="scientific">Mucuna pruriens</name>
    <name type="common">Velvet bean</name>
    <name type="synonym">Dolichos pruriens</name>
    <dbReference type="NCBI Taxonomy" id="157652"/>
    <lineage>
        <taxon>Eukaryota</taxon>
        <taxon>Viridiplantae</taxon>
        <taxon>Streptophyta</taxon>
        <taxon>Embryophyta</taxon>
        <taxon>Tracheophyta</taxon>
        <taxon>Spermatophyta</taxon>
        <taxon>Magnoliopsida</taxon>
        <taxon>eudicotyledons</taxon>
        <taxon>Gunneridae</taxon>
        <taxon>Pentapetalae</taxon>
        <taxon>rosids</taxon>
        <taxon>fabids</taxon>
        <taxon>Fabales</taxon>
        <taxon>Fabaceae</taxon>
        <taxon>Papilionoideae</taxon>
        <taxon>50 kb inversion clade</taxon>
        <taxon>NPAAA clade</taxon>
        <taxon>indigoferoid/millettioid clade</taxon>
        <taxon>Phaseoleae</taxon>
        <taxon>Mucuna</taxon>
    </lineage>
</organism>
<dbReference type="STRING" id="157652.A0A371G572"/>
<evidence type="ECO:0000313" key="2">
    <source>
        <dbReference type="Proteomes" id="UP000257109"/>
    </source>
</evidence>
<sequence>MVRSLMYLTTTRSDIAHSVSLISRFVEYPKDKQFLTAKHILRCLQETKNLEIFYKTGENEELLVYTDSDYAGDFDDINNRYGYAFMLGGSVISWASKKQPVVSLSTFEVEFIAVTFMCLPMCLTKKNFRASKLLSEMSYCHLADIMTKPLRVESFQHLQSALGILEEPKINCYKEHTI</sequence>
<name>A0A371G572_MUCPR</name>
<gene>
    <name evidence="1" type="ORF">CR513_33049</name>
</gene>
<proteinExistence type="predicted"/>
<dbReference type="OrthoDB" id="844895at2759"/>
<dbReference type="PANTHER" id="PTHR11439:SF517">
    <property type="entry name" value="CYSTEINE-RICH RLK (RECEPTOR-LIKE PROTEIN KINASE) 8"/>
    <property type="match status" value="1"/>
</dbReference>
<dbReference type="Proteomes" id="UP000257109">
    <property type="component" value="Unassembled WGS sequence"/>
</dbReference>
<dbReference type="AlphaFoldDB" id="A0A371G572"/>
<accession>A0A371G572</accession>
<dbReference type="EMBL" id="QJKJ01006719">
    <property type="protein sequence ID" value="RDX85719.1"/>
    <property type="molecule type" value="Genomic_DNA"/>
</dbReference>
<evidence type="ECO:0008006" key="3">
    <source>
        <dbReference type="Google" id="ProtNLM"/>
    </source>
</evidence>
<reference evidence="1" key="1">
    <citation type="submission" date="2018-05" db="EMBL/GenBank/DDBJ databases">
        <title>Draft genome of Mucuna pruriens seed.</title>
        <authorList>
            <person name="Nnadi N.E."/>
            <person name="Vos R."/>
            <person name="Hasami M.H."/>
            <person name="Devisetty U.K."/>
            <person name="Aguiy J.C."/>
        </authorList>
    </citation>
    <scope>NUCLEOTIDE SEQUENCE [LARGE SCALE GENOMIC DNA]</scope>
    <source>
        <strain evidence="1">JCA_2017</strain>
    </source>
</reference>